<protein>
    <submittedName>
        <fullName evidence="2">Uncharacterized protein</fullName>
    </submittedName>
</protein>
<organism evidence="2 3">
    <name type="scientific">Simkania negevensis</name>
    <dbReference type="NCBI Taxonomy" id="83561"/>
    <lineage>
        <taxon>Bacteria</taxon>
        <taxon>Pseudomonadati</taxon>
        <taxon>Chlamydiota</taxon>
        <taxon>Chlamydiia</taxon>
        <taxon>Parachlamydiales</taxon>
        <taxon>Simkaniaceae</taxon>
        <taxon>Simkania</taxon>
    </lineage>
</organism>
<name>A0ABS3AS16_9BACT</name>
<evidence type="ECO:0000313" key="2">
    <source>
        <dbReference type="EMBL" id="MBN4067160.1"/>
    </source>
</evidence>
<feature type="coiled-coil region" evidence="1">
    <location>
        <begin position="1561"/>
        <end position="1622"/>
    </location>
</feature>
<accession>A0ABS3AS16</accession>
<evidence type="ECO:0000313" key="3">
    <source>
        <dbReference type="Proteomes" id="UP000722121"/>
    </source>
</evidence>
<dbReference type="EMBL" id="JAFITR010000074">
    <property type="protein sequence ID" value="MBN4067160.1"/>
    <property type="molecule type" value="Genomic_DNA"/>
</dbReference>
<keyword evidence="3" id="KW-1185">Reference proteome</keyword>
<comment type="caution">
    <text evidence="2">The sequence shown here is derived from an EMBL/GenBank/DDBJ whole genome shotgun (WGS) entry which is preliminary data.</text>
</comment>
<sequence>MRTEALSSPFNYSQKGIDYLEFDVKSKPLRILVKPIARIAHVGNTVLRNIAKVIENVAMIAFNFLALAFTRGRSRGDLWHATKEVAKGIGTIAIVVGFLFYRPDTREKKVITPEPDPKSKPEFNLSLEELGKLSHAEKRAYHDKYVKSLSHCSDSLKNELLKQIDGVAQIDSSPTVYEKATKSLRRCITINTGRFGSIKAEEAVKKTIHRCITLFEEEREKLQKMRYAQYLPDTHTFAFRGSSGTDDTFSVEEYLNYFRNVPVGLKYEEVESNLALLKEKLRGEEEPRLYKDVRTAMNELLTDQLSISSHQTSELLKSNPQLPTSDELTANYTTDRELLRLKQRQESIAKKDKELEDKGVEKKAFSRSLLARERKCIEKAMRSCRTTNKFLKKAQDHLENGRKIISGSHHKAFRAFSLHVDNSLEIIEKSCPELSERCKELKEKNASLGRISVDDDKFHQQLHEFEQEFVLLEREWIQRDDIPNRCAYLSVRRTMREELDHFNNQLSEVQEKGEPWESLSEMSTREEIMASYKADYTDEVGLFAMEKRLDCQFLLRVAASDMRSRTRRPSEVKIPILRKVQQLKNDAVKCEEEAEKHKQNGDAIIAERLHTTAEKLAAQAEQIEGEMFNLQLREEAREIVAQLQRDNASALSHAVETKHAFVFDVGEGAKFQSPEREDAAINLDAISKDFETSTIIEDWQDKLEQRWFNSLTVRDCSSFTAVPEGKQQQLMTQHFREWIYHNTGVECPLSVNPLTVNKVLASVDEKRHSQEGKAGYIVEKIGGEREEGEEPSHLDTIRAAIAERKRAESSDSASASAVDFEQSLLEASTTRQEEHQRLPWRPYSDAGEAQAASGLLDVLRNYPTDDDINQLTDWLETFTKHASQEEFEHHRLCVLATCKKIFTLAIAKDDLVPESVQTTFFSCYQVTTEGGGLPHFDFDLFDNTDRRELLSGTLTIALAGKQDGAIATTDDVRNLFVQFYHLALPAMETSEHEFFKQKLLNLRVTDEGSSMQGNAKFREIGSALQDSPFIGLEGVEESVVQKSYQQLNQIERGKIARSELDFIRSRAEEELLIHELLPLLKTLNLSMLDHPRKRQRWARAIDSALATAPKESNERAAVLAELKEFVQRATVEEGSSGSSVDVYLATPLSIFFRERILTDPYLDDDTFVTNNEIIKEFNEKILQSSDISNILLGTSREIVRITNQLTRMVRADKGFPPEDFATLLRYKAAYQDIKFRSFTGQHEIRGYLKGAVQEADVAMYLSAPLIKNVIKEQGLEGAITPLLRPPISEDERRKSICRWGDYCNNVFEGTVKAGDSLEINEELSGFYKIGSRFDIDAVYGTIYDRGQQRLQLPPHLKNHPDVRLLGIDSFSYSRDASNAFCYFTDDNGRPVVQVKIFESNGDVIIQNKLPVQFDGSEAKLLQHVPKDQMVDLPRSVTARMGITTFWSDDEGKFYGFDHNGILQAIFHDEYDQEEKAKLLIEVKGRGMFVSTFEETKPPAPSLLACFDQEDILASEDGKSFFVPGCGLTLHEENNAWICKAPFFAGELTLDTAIEGLLAVKRSDATEALQKLKEKTETINDRIDNIDQILDDQNVRVGTRLHLNAEREELKAELDKCAVEERQIRGGQYIVTVPSEAHKETVVSIDTFLNKIDKYSKQLGLTQNTLEEVFQGKQCKEDASLFEITKDLYAQSSRSLSNAYKEWHTAVADNVSSQDQQEILTECQAIERTREAIRLLYEELCDEPLDEVLFSQMEGHIYAKDLSGSLLLAARVKKARQRTEVLEQLAKYALTGPLNDKQLALLTQAKETLADGSDGSTAEAIQLHNYLCLIEV</sequence>
<reference evidence="2 3" key="1">
    <citation type="submission" date="2021-02" db="EMBL/GenBank/DDBJ databases">
        <title>Activity-based single-cell genomes from oceanic crustal fluid captures similar information to metagenomic and metatranscriptomic surveys with orders of magnitude less sampling.</title>
        <authorList>
            <person name="D'Angelo T.S."/>
            <person name="Orcutt B.N."/>
        </authorList>
    </citation>
    <scope>NUCLEOTIDE SEQUENCE [LARGE SCALE GENOMIC DNA]</scope>
    <source>
        <strain evidence="2">AH-315-G07</strain>
    </source>
</reference>
<proteinExistence type="predicted"/>
<evidence type="ECO:0000256" key="1">
    <source>
        <dbReference type="SAM" id="Coils"/>
    </source>
</evidence>
<gene>
    <name evidence="2" type="ORF">JYU14_03650</name>
</gene>
<dbReference type="Proteomes" id="UP000722121">
    <property type="component" value="Unassembled WGS sequence"/>
</dbReference>
<feature type="non-terminal residue" evidence="2">
    <location>
        <position position="1831"/>
    </location>
</feature>
<feature type="coiled-coil region" evidence="1">
    <location>
        <begin position="580"/>
        <end position="633"/>
    </location>
</feature>
<keyword evidence="1" id="KW-0175">Coiled coil</keyword>